<organism evidence="13 14">
    <name type="scientific">Ideonella margarita</name>
    <dbReference type="NCBI Taxonomy" id="2984191"/>
    <lineage>
        <taxon>Bacteria</taxon>
        <taxon>Pseudomonadati</taxon>
        <taxon>Pseudomonadota</taxon>
        <taxon>Betaproteobacteria</taxon>
        <taxon>Burkholderiales</taxon>
        <taxon>Sphaerotilaceae</taxon>
        <taxon>Ideonella</taxon>
    </lineage>
</organism>
<dbReference type="PANTHER" id="PTHR34501">
    <property type="entry name" value="PROTEIN YDDL-RELATED"/>
    <property type="match status" value="1"/>
</dbReference>
<dbReference type="PANTHER" id="PTHR34501:SF9">
    <property type="entry name" value="MAJOR OUTER MEMBRANE PROTEIN P.IA"/>
    <property type="match status" value="1"/>
</dbReference>
<accession>A0ABU9C1B2</accession>
<dbReference type="CDD" id="cd00342">
    <property type="entry name" value="gram_neg_porins"/>
    <property type="match status" value="1"/>
</dbReference>
<proteinExistence type="predicted"/>
<keyword evidence="8" id="KW-0626">Porin</keyword>
<keyword evidence="5" id="KW-0812">Transmembrane</keyword>
<evidence type="ECO:0000256" key="6">
    <source>
        <dbReference type="ARBA" id="ARBA00022729"/>
    </source>
</evidence>
<comment type="caution">
    <text evidence="13">The sequence shown here is derived from an EMBL/GenBank/DDBJ whole genome shotgun (WGS) entry which is preliminary data.</text>
</comment>
<evidence type="ECO:0000259" key="12">
    <source>
        <dbReference type="Pfam" id="PF13609"/>
    </source>
</evidence>
<comment type="subcellular location">
    <subcellularLocation>
        <location evidence="1">Cell outer membrane</location>
        <topology evidence="1">Multi-pass membrane protein</topology>
    </subcellularLocation>
</comment>
<gene>
    <name evidence="13" type="ORF">AACH00_00215</name>
</gene>
<keyword evidence="10" id="KW-0998">Cell outer membrane</keyword>
<dbReference type="PRINTS" id="PR00184">
    <property type="entry name" value="NEISSPPORIN"/>
</dbReference>
<evidence type="ECO:0000256" key="8">
    <source>
        <dbReference type="ARBA" id="ARBA00023114"/>
    </source>
</evidence>
<keyword evidence="4" id="KW-1134">Transmembrane beta strand</keyword>
<dbReference type="Pfam" id="PF13609">
    <property type="entry name" value="Porin_4"/>
    <property type="match status" value="1"/>
</dbReference>
<keyword evidence="9" id="KW-0472">Membrane</keyword>
<keyword evidence="14" id="KW-1185">Reference proteome</keyword>
<evidence type="ECO:0000256" key="5">
    <source>
        <dbReference type="ARBA" id="ARBA00022692"/>
    </source>
</evidence>
<dbReference type="InterPro" id="IPR002299">
    <property type="entry name" value="Porin_Neis"/>
</dbReference>
<keyword evidence="7" id="KW-0406">Ion transport</keyword>
<evidence type="ECO:0000256" key="10">
    <source>
        <dbReference type="ARBA" id="ARBA00023237"/>
    </source>
</evidence>
<keyword evidence="6 11" id="KW-0732">Signal</keyword>
<evidence type="ECO:0000256" key="3">
    <source>
        <dbReference type="ARBA" id="ARBA00022448"/>
    </source>
</evidence>
<dbReference type="EMBL" id="JBBUTI010000001">
    <property type="protein sequence ID" value="MEK8044761.1"/>
    <property type="molecule type" value="Genomic_DNA"/>
</dbReference>
<dbReference type="InterPro" id="IPR023614">
    <property type="entry name" value="Porin_dom_sf"/>
</dbReference>
<dbReference type="InterPro" id="IPR033900">
    <property type="entry name" value="Gram_neg_porin_domain"/>
</dbReference>
<dbReference type="SUPFAM" id="SSF56935">
    <property type="entry name" value="Porins"/>
    <property type="match status" value="1"/>
</dbReference>
<dbReference type="Proteomes" id="UP001379945">
    <property type="component" value="Unassembled WGS sequence"/>
</dbReference>
<dbReference type="Gene3D" id="2.40.160.10">
    <property type="entry name" value="Porin"/>
    <property type="match status" value="1"/>
</dbReference>
<evidence type="ECO:0000313" key="14">
    <source>
        <dbReference type="Proteomes" id="UP001379945"/>
    </source>
</evidence>
<comment type="subunit">
    <text evidence="2">Homotrimer.</text>
</comment>
<evidence type="ECO:0000256" key="4">
    <source>
        <dbReference type="ARBA" id="ARBA00022452"/>
    </source>
</evidence>
<keyword evidence="3" id="KW-0813">Transport</keyword>
<feature type="signal peptide" evidence="11">
    <location>
        <begin position="1"/>
        <end position="21"/>
    </location>
</feature>
<protein>
    <submittedName>
        <fullName evidence="13">Porin</fullName>
    </submittedName>
</protein>
<evidence type="ECO:0000256" key="7">
    <source>
        <dbReference type="ARBA" id="ARBA00023065"/>
    </source>
</evidence>
<dbReference type="InterPro" id="IPR050298">
    <property type="entry name" value="Gram-neg_bact_OMP"/>
</dbReference>
<reference evidence="13 14" key="1">
    <citation type="submission" date="2024-04" db="EMBL/GenBank/DDBJ databases">
        <title>Novel species of the genus Ideonella isolated from streams.</title>
        <authorList>
            <person name="Lu H."/>
        </authorList>
    </citation>
    <scope>NUCLEOTIDE SEQUENCE [LARGE SCALE GENOMIC DNA]</scope>
    <source>
        <strain evidence="13 14">LYT19W</strain>
    </source>
</reference>
<evidence type="ECO:0000256" key="2">
    <source>
        <dbReference type="ARBA" id="ARBA00011233"/>
    </source>
</evidence>
<name>A0ABU9C1B2_9BURK</name>
<sequence length="322" mass="33774">MNFRLVPLSLALASLGSAAMAQSSVTVYGRVDLSVAQQANKVANKEVRNGSGSRLGFRGVEDLGGGLQAVFQIEHRFNADEGTQTAATRFWDGKAIVGLQSAYGRVVLGREENPAYTYSQNVADPFGTDTVASNALIVQGKAAIADISTRYSNSVTYSYAANGLAFGAQIAETDANAGSGAKRPYSLGGSYTTGPLSVGVGFENPSNTKDRWATVNGSYDFGIAKVGAFFGDGKNAADQKIQSFLVSAVAPVGNGAFRGSYGELKNKATAVDATLVKQAAVGYQYFLSKRTTVYADVLEFGGTQRVAGTKKVGYDLGLKHNF</sequence>
<evidence type="ECO:0000256" key="11">
    <source>
        <dbReference type="SAM" id="SignalP"/>
    </source>
</evidence>
<feature type="domain" description="Porin" evidence="12">
    <location>
        <begin position="11"/>
        <end position="297"/>
    </location>
</feature>
<evidence type="ECO:0000313" key="13">
    <source>
        <dbReference type="EMBL" id="MEK8044761.1"/>
    </source>
</evidence>
<dbReference type="RefSeq" id="WP_341396922.1">
    <property type="nucleotide sequence ID" value="NZ_JBBUTI010000001.1"/>
</dbReference>
<evidence type="ECO:0000256" key="1">
    <source>
        <dbReference type="ARBA" id="ARBA00004571"/>
    </source>
</evidence>
<feature type="chain" id="PRO_5045727364" evidence="11">
    <location>
        <begin position="22"/>
        <end position="322"/>
    </location>
</feature>
<evidence type="ECO:0000256" key="9">
    <source>
        <dbReference type="ARBA" id="ARBA00023136"/>
    </source>
</evidence>